<dbReference type="KEGG" id="anr:Ana3638_21040"/>
<dbReference type="GO" id="GO:0016020">
    <property type="term" value="C:membrane"/>
    <property type="evidence" value="ECO:0007669"/>
    <property type="project" value="InterPro"/>
</dbReference>
<dbReference type="InterPro" id="IPR050640">
    <property type="entry name" value="Bact_2-comp_sensor_kinase"/>
</dbReference>
<reference evidence="3 4" key="1">
    <citation type="submission" date="2020-01" db="EMBL/GenBank/DDBJ databases">
        <title>Genome analysis of Anaerocolumna sp. CBA3638.</title>
        <authorList>
            <person name="Kim J."/>
            <person name="Roh S.W."/>
        </authorList>
    </citation>
    <scope>NUCLEOTIDE SEQUENCE [LARGE SCALE GENOMIC DNA]</scope>
    <source>
        <strain evidence="3 4">CBA3638</strain>
    </source>
</reference>
<evidence type="ECO:0000256" key="1">
    <source>
        <dbReference type="SAM" id="Phobius"/>
    </source>
</evidence>
<keyword evidence="1" id="KW-1133">Transmembrane helix</keyword>
<dbReference type="EMBL" id="CP048000">
    <property type="protein sequence ID" value="QHQ62961.1"/>
    <property type="molecule type" value="Genomic_DNA"/>
</dbReference>
<dbReference type="InterPro" id="IPR010559">
    <property type="entry name" value="Sig_transdc_His_kin_internal"/>
</dbReference>
<dbReference type="AlphaFoldDB" id="A0A6P1TSL7"/>
<proteinExistence type="predicted"/>
<keyword evidence="1" id="KW-0812">Transmembrane</keyword>
<name>A0A6P1TSL7_9FIRM</name>
<dbReference type="GO" id="GO:0000155">
    <property type="term" value="F:phosphorelay sensor kinase activity"/>
    <property type="evidence" value="ECO:0007669"/>
    <property type="project" value="InterPro"/>
</dbReference>
<evidence type="ECO:0000313" key="4">
    <source>
        <dbReference type="Proteomes" id="UP000464314"/>
    </source>
</evidence>
<dbReference type="Pfam" id="PF06580">
    <property type="entry name" value="His_kinase"/>
    <property type="match status" value="1"/>
</dbReference>
<keyword evidence="1" id="KW-0472">Membrane</keyword>
<feature type="transmembrane region" description="Helical" evidence="1">
    <location>
        <begin position="39"/>
        <end position="62"/>
    </location>
</feature>
<organism evidence="3 4">
    <name type="scientific">Anaerocolumna sedimenticola</name>
    <dbReference type="NCBI Taxonomy" id="2696063"/>
    <lineage>
        <taxon>Bacteria</taxon>
        <taxon>Bacillati</taxon>
        <taxon>Bacillota</taxon>
        <taxon>Clostridia</taxon>
        <taxon>Lachnospirales</taxon>
        <taxon>Lachnospiraceae</taxon>
        <taxon>Anaerocolumna</taxon>
    </lineage>
</organism>
<dbReference type="Proteomes" id="UP000464314">
    <property type="component" value="Chromosome"/>
</dbReference>
<keyword evidence="4" id="KW-1185">Reference proteome</keyword>
<dbReference type="PANTHER" id="PTHR34220:SF7">
    <property type="entry name" value="SENSOR HISTIDINE KINASE YPDA"/>
    <property type="match status" value="1"/>
</dbReference>
<dbReference type="PANTHER" id="PTHR34220">
    <property type="entry name" value="SENSOR HISTIDINE KINASE YPDA"/>
    <property type="match status" value="1"/>
</dbReference>
<sequence>MFRFYRLLQYISMLSTPLYLVSAIPIKQMVATSKEAAMFGGWVICLSLVGGLALIFALSSLASHQQEQHYLLYKEQMRFEVLASQVNPHFLFNVLESIRMKAHVNGEDEIATIIKKMGALIRRNLELSNDYITLREELSFVKDYLLVQNFRFGNKINSNICCEDELLDLTVLPLTIIYTLI</sequence>
<protein>
    <recommendedName>
        <fullName evidence="2">Signal transduction histidine kinase internal region domain-containing protein</fullName>
    </recommendedName>
</protein>
<gene>
    <name evidence="3" type="ORF">Ana3638_21040</name>
</gene>
<accession>A0A6P1TSL7</accession>
<evidence type="ECO:0000259" key="2">
    <source>
        <dbReference type="Pfam" id="PF06580"/>
    </source>
</evidence>
<feature type="domain" description="Signal transduction histidine kinase internal region" evidence="2">
    <location>
        <begin position="78"/>
        <end position="156"/>
    </location>
</feature>
<dbReference type="RefSeq" id="WP_161839783.1">
    <property type="nucleotide sequence ID" value="NZ_CP048000.1"/>
</dbReference>
<evidence type="ECO:0000313" key="3">
    <source>
        <dbReference type="EMBL" id="QHQ62961.1"/>
    </source>
</evidence>